<sequence>MQLSVWTCFPRFNTSNVFFSIYLDARSLVNQGGKVNTQT</sequence>
<organism evidence="1 2">
    <name type="scientific">Varibaculum cambriense</name>
    <dbReference type="NCBI Taxonomy" id="184870"/>
    <lineage>
        <taxon>Bacteria</taxon>
        <taxon>Bacillati</taxon>
        <taxon>Actinomycetota</taxon>
        <taxon>Actinomycetes</taxon>
        <taxon>Actinomycetales</taxon>
        <taxon>Actinomycetaceae</taxon>
        <taxon>Varibaculum</taxon>
    </lineage>
</organism>
<dbReference type="EMBL" id="LSDN01000016">
    <property type="protein sequence ID" value="KXB80367.1"/>
    <property type="molecule type" value="Genomic_DNA"/>
</dbReference>
<gene>
    <name evidence="1" type="ORF">HMPREF1862_01361</name>
</gene>
<comment type="caution">
    <text evidence="1">The sequence shown here is derived from an EMBL/GenBank/DDBJ whole genome shotgun (WGS) entry which is preliminary data.</text>
</comment>
<dbReference type="AlphaFoldDB" id="A0AB34WYQ9"/>
<protein>
    <submittedName>
        <fullName evidence="1">Uncharacterized protein</fullName>
    </submittedName>
</protein>
<evidence type="ECO:0000313" key="1">
    <source>
        <dbReference type="EMBL" id="KXB80367.1"/>
    </source>
</evidence>
<proteinExistence type="predicted"/>
<dbReference type="Proteomes" id="UP000070572">
    <property type="component" value="Unassembled WGS sequence"/>
</dbReference>
<reference evidence="1 2" key="1">
    <citation type="submission" date="2016-01" db="EMBL/GenBank/DDBJ databases">
        <authorList>
            <person name="Mitreva M."/>
            <person name="Pepin K.H."/>
            <person name="Mihindukulasuriya K.A."/>
            <person name="Fulton R."/>
            <person name="Fronick C."/>
            <person name="O'Laughlin M."/>
            <person name="Miner T."/>
            <person name="Herter B."/>
            <person name="Rosa B.A."/>
            <person name="Cordes M."/>
            <person name="Tomlinson C."/>
            <person name="Wollam A."/>
            <person name="Palsikar V.B."/>
            <person name="Mardis E.R."/>
            <person name="Wilson R.K."/>
        </authorList>
    </citation>
    <scope>NUCLEOTIDE SEQUENCE [LARGE SCALE GENOMIC DNA]</scope>
    <source>
        <strain evidence="1 2">DNF00696</strain>
    </source>
</reference>
<name>A0AB34WYQ9_9ACTO</name>
<evidence type="ECO:0000313" key="2">
    <source>
        <dbReference type="Proteomes" id="UP000070572"/>
    </source>
</evidence>
<accession>A0AB34WYQ9</accession>